<dbReference type="Proteomes" id="UP000248039">
    <property type="component" value="Unassembled WGS sequence"/>
</dbReference>
<name>A0A2V4NX02_9ACTN</name>
<dbReference type="EMBL" id="PYBW01000089">
    <property type="protein sequence ID" value="PYC75744.1"/>
    <property type="molecule type" value="Genomic_DNA"/>
</dbReference>
<keyword evidence="3" id="KW-1185">Reference proteome</keyword>
<dbReference type="InterPro" id="IPR039365">
    <property type="entry name" value="IS701-like"/>
</dbReference>
<sequence>PGTRRIKRADHLLPYAKRRDQWERRSCGEGSKGLRYYDWILFEVKVTGQEPADGFEHRLLIRRSTHRKKLAGGRFDFEYGYFLAHAPAGTPASAVIDQAGIRWKIEEDNEQGKQLAGLDQYQVRKWIPWHRSVTCTMLAHAFLTVQRARHLNSPPAPACEEPAHGRGAADPAAPQDPPPREPEMTVRQADSPSKAGPMIRLTIAALAGLLTLTGLAVHHSDQELLRQHHWRTEHQTAAAISH</sequence>
<gene>
    <name evidence="2" type="ORF">C7C46_23700</name>
</gene>
<organism evidence="2 3">
    <name type="scientific">Streptomyces tateyamensis</name>
    <dbReference type="NCBI Taxonomy" id="565073"/>
    <lineage>
        <taxon>Bacteria</taxon>
        <taxon>Bacillati</taxon>
        <taxon>Actinomycetota</taxon>
        <taxon>Actinomycetes</taxon>
        <taxon>Kitasatosporales</taxon>
        <taxon>Streptomycetaceae</taxon>
        <taxon>Streptomyces</taxon>
    </lineage>
</organism>
<dbReference type="PANTHER" id="PTHR33627">
    <property type="entry name" value="TRANSPOSASE"/>
    <property type="match status" value="1"/>
</dbReference>
<evidence type="ECO:0000313" key="2">
    <source>
        <dbReference type="EMBL" id="PYC75744.1"/>
    </source>
</evidence>
<feature type="non-terminal residue" evidence="2">
    <location>
        <position position="242"/>
    </location>
</feature>
<feature type="non-terminal residue" evidence="2">
    <location>
        <position position="1"/>
    </location>
</feature>
<feature type="region of interest" description="Disordered" evidence="1">
    <location>
        <begin position="153"/>
        <end position="193"/>
    </location>
</feature>
<evidence type="ECO:0000256" key="1">
    <source>
        <dbReference type="SAM" id="MobiDB-lite"/>
    </source>
</evidence>
<reference evidence="2 3" key="1">
    <citation type="submission" date="2018-03" db="EMBL/GenBank/DDBJ databases">
        <title>Bioinformatic expansion and discovery of thiopeptide antibiotics.</title>
        <authorList>
            <person name="Schwalen C.J."/>
            <person name="Hudson G.A."/>
            <person name="Mitchell D.A."/>
        </authorList>
    </citation>
    <scope>NUCLEOTIDE SEQUENCE [LARGE SCALE GENOMIC DNA]</scope>
    <source>
        <strain evidence="2 3">ATCC 21389</strain>
    </source>
</reference>
<proteinExistence type="predicted"/>
<accession>A0A2V4NX02</accession>
<dbReference type="AlphaFoldDB" id="A0A2V4NX02"/>
<protein>
    <recommendedName>
        <fullName evidence="4">Transposase</fullName>
    </recommendedName>
</protein>
<dbReference type="PANTHER" id="PTHR33627:SF1">
    <property type="entry name" value="TRANSPOSASE"/>
    <property type="match status" value="1"/>
</dbReference>
<comment type="caution">
    <text evidence="2">The sequence shown here is derived from an EMBL/GenBank/DDBJ whole genome shotgun (WGS) entry which is preliminary data.</text>
</comment>
<evidence type="ECO:0000313" key="3">
    <source>
        <dbReference type="Proteomes" id="UP000248039"/>
    </source>
</evidence>
<evidence type="ECO:0008006" key="4">
    <source>
        <dbReference type="Google" id="ProtNLM"/>
    </source>
</evidence>